<name>A0A545U0B4_9GAMM</name>
<feature type="compositionally biased region" description="Basic and acidic residues" evidence="1">
    <location>
        <begin position="136"/>
        <end position="156"/>
    </location>
</feature>
<dbReference type="OrthoDB" id="8030924at2"/>
<dbReference type="RefSeq" id="WP_142934634.1">
    <property type="nucleotide sequence ID" value="NZ_ML660171.1"/>
</dbReference>
<proteinExistence type="predicted"/>
<reference evidence="2 3" key="1">
    <citation type="submission" date="2019-07" db="EMBL/GenBank/DDBJ databases">
        <title>Draft genome for Aliikangiella sp. M105.</title>
        <authorList>
            <person name="Wang G."/>
        </authorList>
    </citation>
    <scope>NUCLEOTIDE SEQUENCE [LARGE SCALE GENOMIC DNA]</scope>
    <source>
        <strain evidence="2 3">M105</strain>
    </source>
</reference>
<sequence>MIGENSVVLKKKLENRKSAASDKHHPVRRLLVFQLKLAIDALRDILLSPVSIIATVLDLIEGRSGKKSYFETLLKFGRMSEKRINLFDQYDGEGRTVDSVLAQVEDVLVKEYKNGDISAKAKSAIETSLKIKNKTRHPDNDKNRDSEKDQDKKAGK</sequence>
<evidence type="ECO:0000313" key="2">
    <source>
        <dbReference type="EMBL" id="TQV82907.1"/>
    </source>
</evidence>
<protein>
    <submittedName>
        <fullName evidence="2">Uncharacterized protein</fullName>
    </submittedName>
</protein>
<organism evidence="2 3">
    <name type="scientific">Aliikangiella coralliicola</name>
    <dbReference type="NCBI Taxonomy" id="2592383"/>
    <lineage>
        <taxon>Bacteria</taxon>
        <taxon>Pseudomonadati</taxon>
        <taxon>Pseudomonadota</taxon>
        <taxon>Gammaproteobacteria</taxon>
        <taxon>Oceanospirillales</taxon>
        <taxon>Pleioneaceae</taxon>
        <taxon>Aliikangiella</taxon>
    </lineage>
</organism>
<dbReference type="AlphaFoldDB" id="A0A545U0B4"/>
<feature type="region of interest" description="Disordered" evidence="1">
    <location>
        <begin position="128"/>
        <end position="156"/>
    </location>
</feature>
<evidence type="ECO:0000256" key="1">
    <source>
        <dbReference type="SAM" id="MobiDB-lite"/>
    </source>
</evidence>
<evidence type="ECO:0000313" key="3">
    <source>
        <dbReference type="Proteomes" id="UP000315439"/>
    </source>
</evidence>
<gene>
    <name evidence="2" type="ORF">FLL46_24360</name>
</gene>
<accession>A0A545U0B4</accession>
<dbReference type="EMBL" id="VIKS01000015">
    <property type="protein sequence ID" value="TQV82907.1"/>
    <property type="molecule type" value="Genomic_DNA"/>
</dbReference>
<keyword evidence="3" id="KW-1185">Reference proteome</keyword>
<dbReference type="Proteomes" id="UP000315439">
    <property type="component" value="Unassembled WGS sequence"/>
</dbReference>
<comment type="caution">
    <text evidence="2">The sequence shown here is derived from an EMBL/GenBank/DDBJ whole genome shotgun (WGS) entry which is preliminary data.</text>
</comment>